<evidence type="ECO:0000259" key="8">
    <source>
        <dbReference type="PROSITE" id="PS51007"/>
    </source>
</evidence>
<dbReference type="Pfam" id="PF00034">
    <property type="entry name" value="Cytochrom_C"/>
    <property type="match status" value="1"/>
</dbReference>
<name>A0A4Z0C1R6_9BURK</name>
<dbReference type="Proteomes" id="UP000298180">
    <property type="component" value="Unassembled WGS sequence"/>
</dbReference>
<dbReference type="InterPro" id="IPR002327">
    <property type="entry name" value="Cyt_c_1A/1B"/>
</dbReference>
<evidence type="ECO:0000256" key="6">
    <source>
        <dbReference type="PROSITE-ProRule" id="PRU00433"/>
    </source>
</evidence>
<gene>
    <name evidence="9" type="ORF">EZ313_02480</name>
</gene>
<reference evidence="9 10" key="1">
    <citation type="submission" date="2019-03" db="EMBL/GenBank/DDBJ databases">
        <title>Ramlibacter henchirensis DSM 14656, whole genome shotgun sequence.</title>
        <authorList>
            <person name="Zhang X."/>
            <person name="Feng G."/>
            <person name="Zhu H."/>
        </authorList>
    </citation>
    <scope>NUCLEOTIDE SEQUENCE [LARGE SCALE GENOMIC DNA]</scope>
    <source>
        <strain evidence="9 10">DSM 14656</strain>
    </source>
</reference>
<dbReference type="Gene3D" id="1.10.760.10">
    <property type="entry name" value="Cytochrome c-like domain"/>
    <property type="match status" value="1"/>
</dbReference>
<feature type="domain" description="Cytochrome c" evidence="8">
    <location>
        <begin position="26"/>
        <end position="124"/>
    </location>
</feature>
<dbReference type="GO" id="GO:0020037">
    <property type="term" value="F:heme binding"/>
    <property type="evidence" value="ECO:0007669"/>
    <property type="project" value="InterPro"/>
</dbReference>
<keyword evidence="4" id="KW-0249">Electron transport</keyword>
<keyword evidence="3 6" id="KW-0479">Metal-binding</keyword>
<dbReference type="OrthoDB" id="9805828at2"/>
<protein>
    <submittedName>
        <fullName evidence="9">C-type cytochrome</fullName>
    </submittedName>
</protein>
<dbReference type="EMBL" id="SMLM01000001">
    <property type="protein sequence ID" value="TFZ05557.1"/>
    <property type="molecule type" value="Genomic_DNA"/>
</dbReference>
<comment type="caution">
    <text evidence="9">The sequence shown here is derived from an EMBL/GenBank/DDBJ whole genome shotgun (WGS) entry which is preliminary data.</text>
</comment>
<dbReference type="GO" id="GO:0046872">
    <property type="term" value="F:metal ion binding"/>
    <property type="evidence" value="ECO:0007669"/>
    <property type="project" value="UniProtKB-KW"/>
</dbReference>
<keyword evidence="10" id="KW-1185">Reference proteome</keyword>
<organism evidence="9 10">
    <name type="scientific">Ramlibacter henchirensis</name>
    <dbReference type="NCBI Taxonomy" id="204072"/>
    <lineage>
        <taxon>Bacteria</taxon>
        <taxon>Pseudomonadati</taxon>
        <taxon>Pseudomonadota</taxon>
        <taxon>Betaproteobacteria</taxon>
        <taxon>Burkholderiales</taxon>
        <taxon>Comamonadaceae</taxon>
        <taxon>Ramlibacter</taxon>
    </lineage>
</organism>
<feature type="chain" id="PRO_5021198174" evidence="7">
    <location>
        <begin position="23"/>
        <end position="134"/>
    </location>
</feature>
<dbReference type="GO" id="GO:0009055">
    <property type="term" value="F:electron transfer activity"/>
    <property type="evidence" value="ECO:0007669"/>
    <property type="project" value="InterPro"/>
</dbReference>
<evidence type="ECO:0000256" key="5">
    <source>
        <dbReference type="ARBA" id="ARBA00023004"/>
    </source>
</evidence>
<evidence type="ECO:0000256" key="3">
    <source>
        <dbReference type="ARBA" id="ARBA00022723"/>
    </source>
</evidence>
<accession>A0A4Z0C1R6</accession>
<dbReference type="InterPro" id="IPR036909">
    <property type="entry name" value="Cyt_c-like_dom_sf"/>
</dbReference>
<feature type="signal peptide" evidence="7">
    <location>
        <begin position="1"/>
        <end position="22"/>
    </location>
</feature>
<evidence type="ECO:0000256" key="7">
    <source>
        <dbReference type="SAM" id="SignalP"/>
    </source>
</evidence>
<dbReference type="RefSeq" id="WP_135261639.1">
    <property type="nucleotide sequence ID" value="NZ_SMLM01000001.1"/>
</dbReference>
<keyword evidence="2 6" id="KW-0349">Heme</keyword>
<dbReference type="PROSITE" id="PS51007">
    <property type="entry name" value="CYTC"/>
    <property type="match status" value="1"/>
</dbReference>
<sequence length="134" mass="14152">MRTLARPICLAGALALCGPLFAADPGLLARGEQVYGRCAACHSIEQHRTGPAHCGLFGRKAGTAPGFGDYSAAMKKSGIVWDPSSLARFLADPMATVPGTTMTYLGVPDPKDREALLAWLRQAAQPNKTCSLPR</sequence>
<evidence type="ECO:0000256" key="4">
    <source>
        <dbReference type="ARBA" id="ARBA00022982"/>
    </source>
</evidence>
<evidence type="ECO:0000256" key="1">
    <source>
        <dbReference type="ARBA" id="ARBA00022448"/>
    </source>
</evidence>
<keyword evidence="5 6" id="KW-0408">Iron</keyword>
<keyword evidence="7" id="KW-0732">Signal</keyword>
<evidence type="ECO:0000256" key="2">
    <source>
        <dbReference type="ARBA" id="ARBA00022617"/>
    </source>
</evidence>
<proteinExistence type="predicted"/>
<evidence type="ECO:0000313" key="10">
    <source>
        <dbReference type="Proteomes" id="UP000298180"/>
    </source>
</evidence>
<evidence type="ECO:0000313" key="9">
    <source>
        <dbReference type="EMBL" id="TFZ05557.1"/>
    </source>
</evidence>
<dbReference type="PANTHER" id="PTHR11961">
    <property type="entry name" value="CYTOCHROME C"/>
    <property type="match status" value="1"/>
</dbReference>
<dbReference type="SUPFAM" id="SSF46626">
    <property type="entry name" value="Cytochrome c"/>
    <property type="match status" value="1"/>
</dbReference>
<dbReference type="AlphaFoldDB" id="A0A4Z0C1R6"/>
<dbReference type="InterPro" id="IPR009056">
    <property type="entry name" value="Cyt_c-like_dom"/>
</dbReference>
<keyword evidence="1" id="KW-0813">Transport</keyword>
<dbReference type="PRINTS" id="PR00604">
    <property type="entry name" value="CYTCHRMECIAB"/>
</dbReference>